<dbReference type="EMBL" id="JARLKZ010000008">
    <property type="protein sequence ID" value="MEC0241161.1"/>
    <property type="molecule type" value="Genomic_DNA"/>
</dbReference>
<dbReference type="SMART" id="SM00342">
    <property type="entry name" value="HTH_ARAC"/>
    <property type="match status" value="1"/>
</dbReference>
<dbReference type="RefSeq" id="WP_326088877.1">
    <property type="nucleotide sequence ID" value="NZ_JARLKZ010000008.1"/>
</dbReference>
<accession>A0ABU6GN33</accession>
<dbReference type="InterPro" id="IPR018060">
    <property type="entry name" value="HTH_AraC"/>
</dbReference>
<dbReference type="InterPro" id="IPR009057">
    <property type="entry name" value="Homeodomain-like_sf"/>
</dbReference>
<dbReference type="SUPFAM" id="SSF46689">
    <property type="entry name" value="Homeodomain-like"/>
    <property type="match status" value="1"/>
</dbReference>
<dbReference type="PANTHER" id="PTHR46796:SF13">
    <property type="entry name" value="HTH-TYPE TRANSCRIPTIONAL ACTIVATOR RHAS"/>
    <property type="match status" value="1"/>
</dbReference>
<reference evidence="5 6" key="1">
    <citation type="submission" date="2023-03" db="EMBL/GenBank/DDBJ databases">
        <title>Bacillus Genome Sequencing.</title>
        <authorList>
            <person name="Dunlap C."/>
        </authorList>
    </citation>
    <scope>NUCLEOTIDE SEQUENCE [LARGE SCALE GENOMIC DNA]</scope>
    <source>
        <strain evidence="5 6">BD-525</strain>
    </source>
</reference>
<evidence type="ECO:0000259" key="4">
    <source>
        <dbReference type="PROSITE" id="PS01124"/>
    </source>
</evidence>
<keyword evidence="1" id="KW-0805">Transcription regulation</keyword>
<sequence length="269" mass="30682">MPAGLPRPNMGVLNLQGGEKKFKLSRHAASEALSFFVKHYWIVSWDCTDEDPYLQHVVPNPCVNLVVEPHKTFIFGPSTRKFSYPIHGKGIVFGVKFKPGGFFPFLNQPISTLLDHPLEVQSILDLDGSGLEEAILSMPTEEDMVATMNKLLEPKLPPLDEQALSVNRIIDYIASEREISKVDQICEHFDIHIRKLQRLFDQYVGISPKWVIRLYRLQNAAETMDGRLPVDLARLATDLGYHDQPHFIKDFKAVVGSTPEEYRRWVQES</sequence>
<proteinExistence type="predicted"/>
<feature type="domain" description="HTH araC/xylS-type" evidence="4">
    <location>
        <begin position="167"/>
        <end position="265"/>
    </location>
</feature>
<evidence type="ECO:0000256" key="2">
    <source>
        <dbReference type="ARBA" id="ARBA00023125"/>
    </source>
</evidence>
<organism evidence="5 6">
    <name type="scientific">Paenibacillus dokdonensis</name>
    <dbReference type="NCBI Taxonomy" id="2567944"/>
    <lineage>
        <taxon>Bacteria</taxon>
        <taxon>Bacillati</taxon>
        <taxon>Bacillota</taxon>
        <taxon>Bacilli</taxon>
        <taxon>Bacillales</taxon>
        <taxon>Paenibacillaceae</taxon>
        <taxon>Paenibacillus</taxon>
    </lineage>
</organism>
<dbReference type="PROSITE" id="PS00041">
    <property type="entry name" value="HTH_ARAC_FAMILY_1"/>
    <property type="match status" value="1"/>
</dbReference>
<dbReference type="InterPro" id="IPR018062">
    <property type="entry name" value="HTH_AraC-typ_CS"/>
</dbReference>
<name>A0ABU6GN33_9BACL</name>
<evidence type="ECO:0000313" key="5">
    <source>
        <dbReference type="EMBL" id="MEC0241161.1"/>
    </source>
</evidence>
<dbReference type="InterPro" id="IPR046532">
    <property type="entry name" value="DUF6597"/>
</dbReference>
<evidence type="ECO:0000313" key="6">
    <source>
        <dbReference type="Proteomes" id="UP001344632"/>
    </source>
</evidence>
<dbReference type="Pfam" id="PF20240">
    <property type="entry name" value="DUF6597"/>
    <property type="match status" value="1"/>
</dbReference>
<dbReference type="InterPro" id="IPR050204">
    <property type="entry name" value="AraC_XylS_family_regulators"/>
</dbReference>
<dbReference type="Proteomes" id="UP001344632">
    <property type="component" value="Unassembled WGS sequence"/>
</dbReference>
<dbReference type="PROSITE" id="PS01124">
    <property type="entry name" value="HTH_ARAC_FAMILY_2"/>
    <property type="match status" value="1"/>
</dbReference>
<comment type="caution">
    <text evidence="5">The sequence shown here is derived from an EMBL/GenBank/DDBJ whole genome shotgun (WGS) entry which is preliminary data.</text>
</comment>
<evidence type="ECO:0000256" key="3">
    <source>
        <dbReference type="ARBA" id="ARBA00023163"/>
    </source>
</evidence>
<protein>
    <submittedName>
        <fullName evidence="5">Helix-turn-helix domain-containing protein</fullName>
    </submittedName>
</protein>
<dbReference type="Pfam" id="PF12833">
    <property type="entry name" value="HTH_18"/>
    <property type="match status" value="1"/>
</dbReference>
<keyword evidence="2" id="KW-0238">DNA-binding</keyword>
<dbReference type="PANTHER" id="PTHR46796">
    <property type="entry name" value="HTH-TYPE TRANSCRIPTIONAL ACTIVATOR RHAS-RELATED"/>
    <property type="match status" value="1"/>
</dbReference>
<evidence type="ECO:0000256" key="1">
    <source>
        <dbReference type="ARBA" id="ARBA00023015"/>
    </source>
</evidence>
<keyword evidence="6" id="KW-1185">Reference proteome</keyword>
<dbReference type="Gene3D" id="1.10.10.60">
    <property type="entry name" value="Homeodomain-like"/>
    <property type="match status" value="1"/>
</dbReference>
<gene>
    <name evidence="5" type="ORF">P4H66_15015</name>
</gene>
<keyword evidence="3" id="KW-0804">Transcription</keyword>